<evidence type="ECO:0000313" key="7">
    <source>
        <dbReference type="Proteomes" id="UP000693946"/>
    </source>
</evidence>
<dbReference type="InterPro" id="IPR001368">
    <property type="entry name" value="TNFR/NGFR_Cys_rich_reg"/>
</dbReference>
<feature type="chain" id="PRO_5043798283" evidence="4">
    <location>
        <begin position="23"/>
        <end position="273"/>
    </location>
</feature>
<evidence type="ECO:0000256" key="1">
    <source>
        <dbReference type="PROSITE-ProRule" id="PRU00206"/>
    </source>
</evidence>
<dbReference type="SMART" id="SM01411">
    <property type="entry name" value="Ephrin_rec_like"/>
    <property type="match status" value="2"/>
</dbReference>
<name>A0AAV6QSJ7_SOLSE</name>
<feature type="compositionally biased region" description="Basic and acidic residues" evidence="2">
    <location>
        <begin position="241"/>
        <end position="256"/>
    </location>
</feature>
<keyword evidence="6" id="KW-0675">Receptor</keyword>
<keyword evidence="3" id="KW-0812">Transmembrane</keyword>
<evidence type="ECO:0000256" key="2">
    <source>
        <dbReference type="SAM" id="MobiDB-lite"/>
    </source>
</evidence>
<proteinExistence type="predicted"/>
<keyword evidence="3" id="KW-1133">Transmembrane helix</keyword>
<gene>
    <name evidence="6" type="ORF">JOB18_034855</name>
</gene>
<feature type="transmembrane region" description="Helical" evidence="3">
    <location>
        <begin position="210"/>
        <end position="232"/>
    </location>
</feature>
<keyword evidence="4" id="KW-0732">Signal</keyword>
<dbReference type="PROSITE" id="PS50050">
    <property type="entry name" value="TNFR_NGFR_2"/>
    <property type="match status" value="1"/>
</dbReference>
<feature type="domain" description="TNFR-Cys" evidence="5">
    <location>
        <begin position="43"/>
        <end position="85"/>
    </location>
</feature>
<dbReference type="AlphaFoldDB" id="A0AAV6QSJ7"/>
<evidence type="ECO:0000259" key="5">
    <source>
        <dbReference type="PROSITE" id="PS50050"/>
    </source>
</evidence>
<feature type="disulfide bond" evidence="1">
    <location>
        <begin position="44"/>
        <end position="59"/>
    </location>
</feature>
<dbReference type="SMART" id="SM00208">
    <property type="entry name" value="TNFR"/>
    <property type="match status" value="2"/>
</dbReference>
<dbReference type="PANTHER" id="PTHR47139">
    <property type="entry name" value="TUMOR NECROSIS FACTOR RECEPTOR SUPERFAMILY MEMBER 9"/>
    <property type="match status" value="1"/>
</dbReference>
<comment type="caution">
    <text evidence="6">The sequence shown here is derived from an EMBL/GenBank/DDBJ whole genome shotgun (WGS) entry which is preliminary data.</text>
</comment>
<evidence type="ECO:0000256" key="3">
    <source>
        <dbReference type="SAM" id="Phobius"/>
    </source>
</evidence>
<organism evidence="6 7">
    <name type="scientific">Solea senegalensis</name>
    <name type="common">Senegalese sole</name>
    <dbReference type="NCBI Taxonomy" id="28829"/>
    <lineage>
        <taxon>Eukaryota</taxon>
        <taxon>Metazoa</taxon>
        <taxon>Chordata</taxon>
        <taxon>Craniata</taxon>
        <taxon>Vertebrata</taxon>
        <taxon>Euteleostomi</taxon>
        <taxon>Actinopterygii</taxon>
        <taxon>Neopterygii</taxon>
        <taxon>Teleostei</taxon>
        <taxon>Neoteleostei</taxon>
        <taxon>Acanthomorphata</taxon>
        <taxon>Carangaria</taxon>
        <taxon>Pleuronectiformes</taxon>
        <taxon>Pleuronectoidei</taxon>
        <taxon>Soleidae</taxon>
        <taxon>Solea</taxon>
    </lineage>
</organism>
<dbReference type="PANTHER" id="PTHR47139:SF3">
    <property type="entry name" value="SI:CH73-361P23.3"/>
    <property type="match status" value="1"/>
</dbReference>
<feature type="region of interest" description="Disordered" evidence="2">
    <location>
        <begin position="239"/>
        <end position="273"/>
    </location>
</feature>
<feature type="repeat" description="TNFR-Cys" evidence="1">
    <location>
        <begin position="43"/>
        <end position="85"/>
    </location>
</feature>
<feature type="signal peptide" evidence="4">
    <location>
        <begin position="1"/>
        <end position="22"/>
    </location>
</feature>
<dbReference type="EMBL" id="JAGKHQ010000016">
    <property type="protein sequence ID" value="KAG7494642.1"/>
    <property type="molecule type" value="Genomic_DNA"/>
</dbReference>
<sequence length="273" mass="29996">MFPVKFLLLVLTFYGLIVELDAIICPKGQKVKRMMGTRYTCDACPDGYYQPTENDSQKCITCRTCNAGYGSEIIQVCTKETNTKCACRAGFNPSSPDFSICKCNPGFGLKNGECSRCEDGFFTSHVNAQCRKWKECKSGVNTTGTSTKDVICNEMSNPGIKTDISFTSQRPQEETRMHTMFTTISSTTSPPTVTKQNGDSPTSANTGNHIGLFLLMFGIVGLLLLTTVTCKLHITQNVQRKPAEQTKDSVCRRPVEESGDDSELSVKLNLGEP</sequence>
<dbReference type="GO" id="GO:0038023">
    <property type="term" value="F:signaling receptor activity"/>
    <property type="evidence" value="ECO:0007669"/>
    <property type="project" value="TreeGrafter"/>
</dbReference>
<keyword evidence="3" id="KW-0472">Membrane</keyword>
<evidence type="ECO:0000256" key="4">
    <source>
        <dbReference type="SAM" id="SignalP"/>
    </source>
</evidence>
<comment type="caution">
    <text evidence="1">Lacks conserved residue(s) required for the propagation of feature annotation.</text>
</comment>
<protein>
    <submittedName>
        <fullName evidence="6">Tumor necrosis factor receptor superfamily member 4-like</fullName>
    </submittedName>
</protein>
<evidence type="ECO:0000313" key="6">
    <source>
        <dbReference type="EMBL" id="KAG7494642.1"/>
    </source>
</evidence>
<dbReference type="GO" id="GO:0042127">
    <property type="term" value="P:regulation of cell population proliferation"/>
    <property type="evidence" value="ECO:0007669"/>
    <property type="project" value="TreeGrafter"/>
</dbReference>
<keyword evidence="7" id="KW-1185">Reference proteome</keyword>
<dbReference type="Proteomes" id="UP000693946">
    <property type="component" value="Linkage Group LG4"/>
</dbReference>
<reference evidence="6 7" key="1">
    <citation type="journal article" date="2021" name="Sci. Rep.">
        <title>Chromosome anchoring in Senegalese sole (Solea senegalensis) reveals sex-associated markers and genome rearrangements in flatfish.</title>
        <authorList>
            <person name="Guerrero-Cozar I."/>
            <person name="Gomez-Garrido J."/>
            <person name="Berbel C."/>
            <person name="Martinez-Blanch J.F."/>
            <person name="Alioto T."/>
            <person name="Claros M.G."/>
            <person name="Gagnaire P.A."/>
            <person name="Manchado M."/>
        </authorList>
    </citation>
    <scope>NUCLEOTIDE SEQUENCE [LARGE SCALE GENOMIC DNA]</scope>
    <source>
        <strain evidence="6">Sse05_10M</strain>
    </source>
</reference>
<accession>A0AAV6QSJ7</accession>
<keyword evidence="1" id="KW-1015">Disulfide bond</keyword>
<dbReference type="Pfam" id="PF00020">
    <property type="entry name" value="TNFR_c6"/>
    <property type="match status" value="1"/>
</dbReference>